<reference evidence="2" key="2">
    <citation type="submission" date="2013-12" db="EMBL/GenBank/DDBJ databases">
        <authorList>
            <person name="Yu Y."/>
            <person name="Lee S."/>
            <person name="de Baynast K."/>
            <person name="Wissotski M."/>
            <person name="Liu L."/>
            <person name="Talag J."/>
            <person name="Goicoechea J."/>
            <person name="Angelova A."/>
            <person name="Jetty R."/>
            <person name="Kudrna D."/>
            <person name="Golser W."/>
            <person name="Rivera L."/>
            <person name="Zhang J."/>
            <person name="Wing R."/>
        </authorList>
    </citation>
    <scope>NUCLEOTIDE SEQUENCE</scope>
</reference>
<dbReference type="Gramene" id="LPERR05G23380.1">
    <property type="protein sequence ID" value="LPERR05G23380.1"/>
    <property type="gene ID" value="LPERR05G23380"/>
</dbReference>
<dbReference type="AlphaFoldDB" id="A0A0D9WKF6"/>
<dbReference type="eggNOG" id="ENOG502SF7W">
    <property type="taxonomic scope" value="Eukaryota"/>
</dbReference>
<keyword evidence="2" id="KW-1185">Reference proteome</keyword>
<dbReference type="PANTHER" id="PTHR33237:SF33">
    <property type="entry name" value="OS05G0588400 PROTEIN"/>
    <property type="match status" value="1"/>
</dbReference>
<proteinExistence type="predicted"/>
<accession>A0A0D9WKF6</accession>
<organism evidence="1 2">
    <name type="scientific">Leersia perrieri</name>
    <dbReference type="NCBI Taxonomy" id="77586"/>
    <lineage>
        <taxon>Eukaryota</taxon>
        <taxon>Viridiplantae</taxon>
        <taxon>Streptophyta</taxon>
        <taxon>Embryophyta</taxon>
        <taxon>Tracheophyta</taxon>
        <taxon>Spermatophyta</taxon>
        <taxon>Magnoliopsida</taxon>
        <taxon>Liliopsida</taxon>
        <taxon>Poales</taxon>
        <taxon>Poaceae</taxon>
        <taxon>BOP clade</taxon>
        <taxon>Oryzoideae</taxon>
        <taxon>Oryzeae</taxon>
        <taxon>Oryzinae</taxon>
        <taxon>Leersia</taxon>
    </lineage>
</organism>
<protein>
    <submittedName>
        <fullName evidence="1">Uncharacterized protein</fullName>
    </submittedName>
</protein>
<dbReference type="HOGENOM" id="CLU_128996_0_0_1"/>
<evidence type="ECO:0000313" key="2">
    <source>
        <dbReference type="Proteomes" id="UP000032180"/>
    </source>
</evidence>
<dbReference type="Proteomes" id="UP000032180">
    <property type="component" value="Chromosome 5"/>
</dbReference>
<reference evidence="1" key="3">
    <citation type="submission" date="2015-04" db="UniProtKB">
        <authorList>
            <consortium name="EnsemblPlants"/>
        </authorList>
    </citation>
    <scope>IDENTIFICATION</scope>
</reference>
<name>A0A0D9WKF6_9ORYZ</name>
<evidence type="ECO:0000313" key="1">
    <source>
        <dbReference type="EnsemblPlants" id="LPERR05G23380.1"/>
    </source>
</evidence>
<sequence>MAVGYSSDRRVVAKLASLVAFCARHLSRASRRLLRDRRCYGGAAMAVAGDNKHQQQNGDGGGEGIIWRRTILMGERCEPLDFDGAIHYDSFGRRLPAPRSASSLSSSCCSSNTLASYIPHTSPPSAHHHVHDL</sequence>
<dbReference type="PANTHER" id="PTHR33237">
    <property type="entry name" value="F2P16.13 PROTEIN-RELATED"/>
    <property type="match status" value="1"/>
</dbReference>
<dbReference type="STRING" id="77586.A0A0D9WKF6"/>
<dbReference type="EnsemblPlants" id="LPERR05G23380.1">
    <property type="protein sequence ID" value="LPERR05G23380.1"/>
    <property type="gene ID" value="LPERR05G23380"/>
</dbReference>
<reference evidence="1 2" key="1">
    <citation type="submission" date="2012-08" db="EMBL/GenBank/DDBJ databases">
        <title>Oryza genome evolution.</title>
        <authorList>
            <person name="Wing R.A."/>
        </authorList>
    </citation>
    <scope>NUCLEOTIDE SEQUENCE</scope>
</reference>